<dbReference type="RefSeq" id="WP_010407460.1">
    <property type="nucleotide sequence ID" value="NZ_JAWXXV010000001.1"/>
</dbReference>
<dbReference type="Proteomes" id="UP001279660">
    <property type="component" value="Unassembled WGS sequence"/>
</dbReference>
<evidence type="ECO:0008006" key="4">
    <source>
        <dbReference type="Google" id="ProtNLM"/>
    </source>
</evidence>
<accession>A0ABU4PPL9</accession>
<protein>
    <recommendedName>
        <fullName evidence="4">DUF1254 domain-containing protein</fullName>
    </recommendedName>
</protein>
<sequence length="359" mass="38257">MRLLLAAIALCVAAPAIAQQPPQLKLGATEPYRHKPSGLSVPTTLDGLQRTSAVAYVPDLDEALSFDNPSNSETLTVYVFRNVSGSVPLWFDRIDWVASHRDIYGGLVPLHTPTAFTPPGQGTASGLIDSYSVSKGPYRSTAIAFMPLGADWYVSVRYSSKTLDGATLETHIRGVVAALGWPQKIAQQPAAIPVADCTSALALSGEAKPINRSKAMGSALLFGALLSSASTDEKQKMAKDEPPPPPVTWCRDLAASIGMGSSGVYRPVGTTDRYLIAYQDAGRGLMVEPDTLSALLDTKAKASWSVTEYEVGAAGSYVPRNRLPPPDQALKIVGKEHFASKATTWGEKRDIQIDSGVMK</sequence>
<feature type="signal peptide" evidence="1">
    <location>
        <begin position="1"/>
        <end position="18"/>
    </location>
</feature>
<evidence type="ECO:0000313" key="2">
    <source>
        <dbReference type="EMBL" id="MDX5985757.1"/>
    </source>
</evidence>
<gene>
    <name evidence="2" type="ORF">SIL82_16000</name>
</gene>
<keyword evidence="3" id="KW-1185">Reference proteome</keyword>
<evidence type="ECO:0000313" key="3">
    <source>
        <dbReference type="Proteomes" id="UP001279660"/>
    </source>
</evidence>
<keyword evidence="1" id="KW-0732">Signal</keyword>
<proteinExistence type="predicted"/>
<feature type="chain" id="PRO_5045491517" description="DUF1254 domain-containing protein" evidence="1">
    <location>
        <begin position="19"/>
        <end position="359"/>
    </location>
</feature>
<evidence type="ECO:0000256" key="1">
    <source>
        <dbReference type="SAM" id="SignalP"/>
    </source>
</evidence>
<organism evidence="2 3">
    <name type="scientific">Sphingomonas echinoides</name>
    <dbReference type="NCBI Taxonomy" id="59803"/>
    <lineage>
        <taxon>Bacteria</taxon>
        <taxon>Pseudomonadati</taxon>
        <taxon>Pseudomonadota</taxon>
        <taxon>Alphaproteobacteria</taxon>
        <taxon>Sphingomonadales</taxon>
        <taxon>Sphingomonadaceae</taxon>
        <taxon>Sphingomonas</taxon>
    </lineage>
</organism>
<dbReference type="EMBL" id="JAWXXV010000001">
    <property type="protein sequence ID" value="MDX5985757.1"/>
    <property type="molecule type" value="Genomic_DNA"/>
</dbReference>
<name>A0ABU4PPL9_9SPHN</name>
<reference evidence="2 3" key="1">
    <citation type="submission" date="2023-11" db="EMBL/GenBank/DDBJ databases">
        <title>MicrobeMod: A computational toolkit for identifying prokaryotic methylation and restriction-modification with nanopore sequencing.</title>
        <authorList>
            <person name="Crits-Christoph A."/>
            <person name="Kang S.C."/>
            <person name="Lee H."/>
            <person name="Ostrov N."/>
        </authorList>
    </citation>
    <scope>NUCLEOTIDE SEQUENCE [LARGE SCALE GENOMIC DNA]</scope>
    <source>
        <strain evidence="2 3">ATCC 14820</strain>
    </source>
</reference>
<comment type="caution">
    <text evidence="2">The sequence shown here is derived from an EMBL/GenBank/DDBJ whole genome shotgun (WGS) entry which is preliminary data.</text>
</comment>